<dbReference type="Gene3D" id="1.10.1740.10">
    <property type="match status" value="1"/>
</dbReference>
<feature type="region of interest" description="Disordered" evidence="6">
    <location>
        <begin position="1"/>
        <end position="51"/>
    </location>
</feature>
<comment type="caution">
    <text evidence="9">The sequence shown here is derived from an EMBL/GenBank/DDBJ whole genome shotgun (WGS) entry which is preliminary data.</text>
</comment>
<dbReference type="SUPFAM" id="SSF54427">
    <property type="entry name" value="NTF2-like"/>
    <property type="match status" value="1"/>
</dbReference>
<evidence type="ECO:0000256" key="2">
    <source>
        <dbReference type="ARBA" id="ARBA00011344"/>
    </source>
</evidence>
<dbReference type="NCBIfam" id="TIGR02937">
    <property type="entry name" value="sigma70-ECF"/>
    <property type="match status" value="1"/>
</dbReference>
<evidence type="ECO:0000256" key="4">
    <source>
        <dbReference type="ARBA" id="ARBA00023082"/>
    </source>
</evidence>
<dbReference type="InterPro" id="IPR007627">
    <property type="entry name" value="RNA_pol_sigma70_r2"/>
</dbReference>
<dbReference type="Proteomes" id="UP001500418">
    <property type="component" value="Unassembled WGS sequence"/>
</dbReference>
<dbReference type="SUPFAM" id="SSF88946">
    <property type="entry name" value="Sigma2 domain of RNA polymerase sigma factors"/>
    <property type="match status" value="1"/>
</dbReference>
<dbReference type="InterPro" id="IPR014284">
    <property type="entry name" value="RNA_pol_sigma-70_dom"/>
</dbReference>
<keyword evidence="3" id="KW-0805">Transcription regulation</keyword>
<dbReference type="EMBL" id="BAAAID010000009">
    <property type="protein sequence ID" value="GAA0923647.1"/>
    <property type="molecule type" value="Genomic_DNA"/>
</dbReference>
<evidence type="ECO:0000313" key="10">
    <source>
        <dbReference type="Proteomes" id="UP001500418"/>
    </source>
</evidence>
<organism evidence="9 10">
    <name type="scientific">Streptomyces rhizosphaericus</name>
    <dbReference type="NCBI Taxonomy" id="114699"/>
    <lineage>
        <taxon>Bacteria</taxon>
        <taxon>Bacillati</taxon>
        <taxon>Actinomycetota</taxon>
        <taxon>Actinomycetes</taxon>
        <taxon>Kitasatosporales</taxon>
        <taxon>Streptomycetaceae</taxon>
        <taxon>Streptomyces</taxon>
        <taxon>Streptomyces violaceusniger group</taxon>
    </lineage>
</organism>
<feature type="domain" description="RNA polymerase sigma factor 70 region 4 type 2" evidence="8">
    <location>
        <begin position="160"/>
        <end position="210"/>
    </location>
</feature>
<protein>
    <submittedName>
        <fullName evidence="9">Sigma-70 family RNA polymerase sigma factor</fullName>
    </submittedName>
</protein>
<dbReference type="InterPro" id="IPR032710">
    <property type="entry name" value="NTF2-like_dom_sf"/>
</dbReference>
<keyword evidence="5" id="KW-0804">Transcription</keyword>
<dbReference type="InterPro" id="IPR036388">
    <property type="entry name" value="WH-like_DNA-bd_sf"/>
</dbReference>
<dbReference type="Pfam" id="PF04542">
    <property type="entry name" value="Sigma70_r2"/>
    <property type="match status" value="1"/>
</dbReference>
<dbReference type="Gene3D" id="3.10.450.50">
    <property type="match status" value="1"/>
</dbReference>
<keyword evidence="4" id="KW-0731">Sigma factor</keyword>
<evidence type="ECO:0000256" key="3">
    <source>
        <dbReference type="ARBA" id="ARBA00023015"/>
    </source>
</evidence>
<dbReference type="PANTHER" id="PTHR30173">
    <property type="entry name" value="SIGMA 19 FACTOR"/>
    <property type="match status" value="1"/>
</dbReference>
<feature type="domain" description="RNA polymerase sigma-70 region 2" evidence="7">
    <location>
        <begin position="58"/>
        <end position="121"/>
    </location>
</feature>
<comment type="similarity">
    <text evidence="1">Belongs to the sigma-70 factor family. ECF subfamily.</text>
</comment>
<dbReference type="InterPro" id="IPR052704">
    <property type="entry name" value="ECF_Sigma-70_Domain"/>
</dbReference>
<dbReference type="InterPro" id="IPR013324">
    <property type="entry name" value="RNA_pol_sigma_r3/r4-like"/>
</dbReference>
<gene>
    <name evidence="9" type="ORF">GCM10009575_019870</name>
</gene>
<evidence type="ECO:0000259" key="7">
    <source>
        <dbReference type="Pfam" id="PF04542"/>
    </source>
</evidence>
<dbReference type="Gene3D" id="1.10.10.10">
    <property type="entry name" value="Winged helix-like DNA-binding domain superfamily/Winged helix DNA-binding domain"/>
    <property type="match status" value="1"/>
</dbReference>
<dbReference type="PANTHER" id="PTHR30173:SF43">
    <property type="entry name" value="ECF RNA POLYMERASE SIGMA FACTOR SIGI-RELATED"/>
    <property type="match status" value="1"/>
</dbReference>
<comment type="subunit">
    <text evidence="2">Interacts transiently with the RNA polymerase catalytic core formed by RpoA, RpoB, RpoC and RpoZ (2 alpha, 1 beta, 1 beta' and 1 omega subunit) to form the RNA polymerase holoenzyme that can initiate transcription.</text>
</comment>
<evidence type="ECO:0000256" key="6">
    <source>
        <dbReference type="SAM" id="MobiDB-lite"/>
    </source>
</evidence>
<evidence type="ECO:0000256" key="1">
    <source>
        <dbReference type="ARBA" id="ARBA00010641"/>
    </source>
</evidence>
<accession>A0ABN1P8B6</accession>
<dbReference type="Pfam" id="PF08281">
    <property type="entry name" value="Sigma70_r4_2"/>
    <property type="match status" value="1"/>
</dbReference>
<feature type="region of interest" description="Disordered" evidence="6">
    <location>
        <begin position="124"/>
        <end position="149"/>
    </location>
</feature>
<dbReference type="InterPro" id="IPR013325">
    <property type="entry name" value="RNA_pol_sigma_r2"/>
</dbReference>
<evidence type="ECO:0000256" key="5">
    <source>
        <dbReference type="ARBA" id="ARBA00023163"/>
    </source>
</evidence>
<evidence type="ECO:0000259" key="8">
    <source>
        <dbReference type="Pfam" id="PF08281"/>
    </source>
</evidence>
<dbReference type="InterPro" id="IPR013249">
    <property type="entry name" value="RNA_pol_sigma70_r4_t2"/>
</dbReference>
<evidence type="ECO:0000313" key="9">
    <source>
        <dbReference type="EMBL" id="GAA0923647.1"/>
    </source>
</evidence>
<sequence length="353" mass="37415">MDGRKPGDAGNADGRKPGNAGNADGRKPGNAGNGRNADGRKPGNGQRRHPQDGLAERFEAHRGGLRAVAYRMLGSLSEADDAVQETWLRLSRADAEAVGNLTGWLRTVVSRICLDMLRSRTARREEPVGQELPEMARETGDGGGGGPEDETVLADSVGRALLVVLDTLGPAERIAFVLHDVFAVPFDRIAPIVERSPVAAKKLASRARQKVRGIATVPRAELDRQRRTVDAFLAAARGGDMAALLAVLDPDVVRRADRAALPEGVPTVARGARAVAEETRGFAPRARFAEPALVNGSVGVVVAPRGRLLLALTVTVEDGRIAAYEVIADPARLSRLELGLLDDVRPHVASAHG</sequence>
<proteinExistence type="inferred from homology"/>
<dbReference type="SUPFAM" id="SSF88659">
    <property type="entry name" value="Sigma3 and sigma4 domains of RNA polymerase sigma factors"/>
    <property type="match status" value="1"/>
</dbReference>
<reference evidence="9 10" key="1">
    <citation type="journal article" date="2019" name="Int. J. Syst. Evol. Microbiol.">
        <title>The Global Catalogue of Microorganisms (GCM) 10K type strain sequencing project: providing services to taxonomists for standard genome sequencing and annotation.</title>
        <authorList>
            <consortium name="The Broad Institute Genomics Platform"/>
            <consortium name="The Broad Institute Genome Sequencing Center for Infectious Disease"/>
            <person name="Wu L."/>
            <person name="Ma J."/>
        </authorList>
    </citation>
    <scope>NUCLEOTIDE SEQUENCE [LARGE SCALE GENOMIC DNA]</scope>
    <source>
        <strain evidence="9 10">JCM 11444</strain>
    </source>
</reference>
<keyword evidence="10" id="KW-1185">Reference proteome</keyword>
<name>A0ABN1P8B6_9ACTN</name>